<dbReference type="GO" id="GO:0008168">
    <property type="term" value="F:methyltransferase activity"/>
    <property type="evidence" value="ECO:0007669"/>
    <property type="project" value="UniProtKB-KW"/>
</dbReference>
<reference evidence="4 5" key="1">
    <citation type="submission" date="2018-10" db="EMBL/GenBank/DDBJ databases">
        <title>Genomic Encyclopedia of Type Strains, Phase IV (KMG-IV): sequencing the most valuable type-strain genomes for metagenomic binning, comparative biology and taxonomic classification.</title>
        <authorList>
            <person name="Goeker M."/>
        </authorList>
    </citation>
    <scope>NUCLEOTIDE SEQUENCE [LARGE SCALE GENOMIC DNA]</scope>
    <source>
        <strain evidence="4 5">DSM 25586</strain>
    </source>
</reference>
<feature type="domain" description="Methyltransferase" evidence="3">
    <location>
        <begin position="56"/>
        <end position="148"/>
    </location>
</feature>
<evidence type="ECO:0000313" key="4">
    <source>
        <dbReference type="EMBL" id="RKR15541.1"/>
    </source>
</evidence>
<feature type="compositionally biased region" description="Basic and acidic residues" evidence="2">
    <location>
        <begin position="1"/>
        <end position="12"/>
    </location>
</feature>
<dbReference type="PANTHER" id="PTHR43861">
    <property type="entry name" value="TRANS-ACONITATE 2-METHYLTRANSFERASE-RELATED"/>
    <property type="match status" value="1"/>
</dbReference>
<feature type="region of interest" description="Disordered" evidence="2">
    <location>
        <begin position="1"/>
        <end position="23"/>
    </location>
</feature>
<dbReference type="SUPFAM" id="SSF53335">
    <property type="entry name" value="S-adenosyl-L-methionine-dependent methyltransferases"/>
    <property type="match status" value="1"/>
</dbReference>
<dbReference type="InterPro" id="IPR029063">
    <property type="entry name" value="SAM-dependent_MTases_sf"/>
</dbReference>
<dbReference type="Pfam" id="PF13649">
    <property type="entry name" value="Methyltransf_25"/>
    <property type="match status" value="1"/>
</dbReference>
<dbReference type="InterPro" id="IPR041698">
    <property type="entry name" value="Methyltransf_25"/>
</dbReference>
<name>A0A495EFU0_9MICC</name>
<organism evidence="4 5">
    <name type="scientific">Arthrobacter oryzae</name>
    <dbReference type="NCBI Taxonomy" id="409290"/>
    <lineage>
        <taxon>Bacteria</taxon>
        <taxon>Bacillati</taxon>
        <taxon>Actinomycetota</taxon>
        <taxon>Actinomycetes</taxon>
        <taxon>Micrococcales</taxon>
        <taxon>Micrococcaceae</taxon>
        <taxon>Arthrobacter</taxon>
    </lineage>
</organism>
<dbReference type="CDD" id="cd02440">
    <property type="entry name" value="AdoMet_MTases"/>
    <property type="match status" value="1"/>
</dbReference>
<keyword evidence="4" id="KW-0489">Methyltransferase</keyword>
<accession>A0A495EFU0</accession>
<comment type="caution">
    <text evidence="4">The sequence shown here is derived from an EMBL/GenBank/DDBJ whole genome shotgun (WGS) entry which is preliminary data.</text>
</comment>
<dbReference type="Proteomes" id="UP000276055">
    <property type="component" value="Unassembled WGS sequence"/>
</dbReference>
<dbReference type="Gene3D" id="3.40.50.150">
    <property type="entry name" value="Vaccinia Virus protein VP39"/>
    <property type="match status" value="1"/>
</dbReference>
<dbReference type="RefSeq" id="WP_120954694.1">
    <property type="nucleotide sequence ID" value="NZ_RBIR01000007.1"/>
</dbReference>
<dbReference type="AlphaFoldDB" id="A0A495EFU0"/>
<dbReference type="OrthoDB" id="9786503at2"/>
<proteinExistence type="predicted"/>
<dbReference type="EMBL" id="RBIR01000007">
    <property type="protein sequence ID" value="RKR15541.1"/>
    <property type="molecule type" value="Genomic_DNA"/>
</dbReference>
<gene>
    <name evidence="4" type="ORF">C8D78_3063</name>
</gene>
<protein>
    <submittedName>
        <fullName evidence="4">Methyltransferase family protein</fullName>
    </submittedName>
</protein>
<sequence length="224" mass="24366">MTESHSHDHAATDAEMPGTAAQMWDEKYSSRSRMWSGEPNPQLIAEAAQLPPGKALDLGCGEGADAIWLAARGWAVTALDVSAVALERAAAHARERGQDANIEWVQQDLATWVPDRLFDLVTAQFLHSTLMPWQQALQLAAAAVRTGGTLLIVGHHPDGLPPWGAHHTPEKFFTAEDLARELGIEEPEWRIEVLDTRHRLVVGPEGEAASLSDAVLRATRLAAQ</sequence>
<evidence type="ECO:0000256" key="2">
    <source>
        <dbReference type="SAM" id="MobiDB-lite"/>
    </source>
</evidence>
<keyword evidence="1 4" id="KW-0808">Transferase</keyword>
<evidence type="ECO:0000313" key="5">
    <source>
        <dbReference type="Proteomes" id="UP000276055"/>
    </source>
</evidence>
<dbReference type="GO" id="GO:0032259">
    <property type="term" value="P:methylation"/>
    <property type="evidence" value="ECO:0007669"/>
    <property type="project" value="UniProtKB-KW"/>
</dbReference>
<evidence type="ECO:0000256" key="1">
    <source>
        <dbReference type="ARBA" id="ARBA00022679"/>
    </source>
</evidence>
<evidence type="ECO:0000259" key="3">
    <source>
        <dbReference type="Pfam" id="PF13649"/>
    </source>
</evidence>